<evidence type="ECO:0000256" key="8">
    <source>
        <dbReference type="PIRSR" id="PIRSR001084-1"/>
    </source>
</evidence>
<evidence type="ECO:0000313" key="12">
    <source>
        <dbReference type="EMBL" id="SHN64033.1"/>
    </source>
</evidence>
<dbReference type="PIRSF" id="PIRSF001084">
    <property type="entry name" value="B-galactosidase"/>
    <property type="match status" value="1"/>
</dbReference>
<evidence type="ECO:0000259" key="10">
    <source>
        <dbReference type="Pfam" id="PF02449"/>
    </source>
</evidence>
<evidence type="ECO:0000256" key="3">
    <source>
        <dbReference type="ARBA" id="ARBA00012756"/>
    </source>
</evidence>
<keyword evidence="7" id="KW-0326">Glycosidase</keyword>
<dbReference type="STRING" id="1121883.SAMN02745226_01409"/>
<reference evidence="13" key="1">
    <citation type="submission" date="2016-12" db="EMBL/GenBank/DDBJ databases">
        <authorList>
            <person name="Varghese N."/>
            <person name="Submissions S."/>
        </authorList>
    </citation>
    <scope>NUCLEOTIDE SEQUENCE [LARGE SCALE GENOMIC DNA]</scope>
    <source>
        <strain evidence="13">DSM 13020</strain>
    </source>
</reference>
<evidence type="ECO:0000256" key="1">
    <source>
        <dbReference type="ARBA" id="ARBA00001412"/>
    </source>
</evidence>
<evidence type="ECO:0000256" key="9">
    <source>
        <dbReference type="PIRSR" id="PIRSR001084-2"/>
    </source>
</evidence>
<feature type="binding site" evidence="9">
    <location>
        <position position="140"/>
    </location>
    <ligand>
        <name>substrate</name>
    </ligand>
</feature>
<comment type="similarity">
    <text evidence="2">Belongs to the glycosyl hydrolase 42 family.</text>
</comment>
<evidence type="ECO:0000256" key="5">
    <source>
        <dbReference type="ARBA" id="ARBA00022801"/>
    </source>
</evidence>
<dbReference type="GO" id="GO:0004565">
    <property type="term" value="F:beta-galactosidase activity"/>
    <property type="evidence" value="ECO:0007669"/>
    <property type="project" value="UniProtKB-EC"/>
</dbReference>
<keyword evidence="5" id="KW-0378">Hydrolase</keyword>
<comment type="catalytic activity">
    <reaction evidence="1">
        <text>Hydrolysis of terminal non-reducing beta-D-galactose residues in beta-D-galactosides.</text>
        <dbReference type="EC" id="3.2.1.23"/>
    </reaction>
</comment>
<feature type="domain" description="Glycoside hydrolase family 42 N-terminal" evidence="10">
    <location>
        <begin position="8"/>
        <end position="369"/>
    </location>
</feature>
<dbReference type="CDD" id="cd03143">
    <property type="entry name" value="A4_beta-galactosidase_middle_domain"/>
    <property type="match status" value="1"/>
</dbReference>
<evidence type="ECO:0000313" key="13">
    <source>
        <dbReference type="Proteomes" id="UP000184207"/>
    </source>
</evidence>
<evidence type="ECO:0000256" key="7">
    <source>
        <dbReference type="ARBA" id="ARBA00023295"/>
    </source>
</evidence>
<evidence type="ECO:0000256" key="6">
    <source>
        <dbReference type="ARBA" id="ARBA00022833"/>
    </source>
</evidence>
<feature type="binding site" evidence="9">
    <location>
        <position position="104"/>
    </location>
    <ligand>
        <name>substrate</name>
    </ligand>
</feature>
<dbReference type="InterPro" id="IPR017853">
    <property type="entry name" value="GH"/>
</dbReference>
<dbReference type="EC" id="3.2.1.23" evidence="3"/>
<dbReference type="GO" id="GO:0009341">
    <property type="term" value="C:beta-galactosidase complex"/>
    <property type="evidence" value="ECO:0007669"/>
    <property type="project" value="InterPro"/>
</dbReference>
<dbReference type="PANTHER" id="PTHR36447:SF2">
    <property type="entry name" value="BETA-GALACTOSIDASE YESZ"/>
    <property type="match status" value="1"/>
</dbReference>
<feature type="binding site" evidence="9">
    <location>
        <position position="303"/>
    </location>
    <ligand>
        <name>substrate</name>
    </ligand>
</feature>
<feature type="active site" description="Nucleophile" evidence="8">
    <location>
        <position position="295"/>
    </location>
</feature>
<organism evidence="12 13">
    <name type="scientific">Fervidobacterium gondwanense DSM 13020</name>
    <dbReference type="NCBI Taxonomy" id="1121883"/>
    <lineage>
        <taxon>Bacteria</taxon>
        <taxon>Thermotogati</taxon>
        <taxon>Thermotogota</taxon>
        <taxon>Thermotogae</taxon>
        <taxon>Thermotogales</taxon>
        <taxon>Fervidobacteriaceae</taxon>
        <taxon>Fervidobacterium</taxon>
    </lineage>
</organism>
<dbReference type="Gene3D" id="3.40.50.880">
    <property type="match status" value="1"/>
</dbReference>
<dbReference type="SUPFAM" id="SSF52317">
    <property type="entry name" value="Class I glutamine amidotransferase-like"/>
    <property type="match status" value="1"/>
</dbReference>
<dbReference type="Pfam" id="PF08532">
    <property type="entry name" value="Glyco_hydro_42M"/>
    <property type="match status" value="1"/>
</dbReference>
<dbReference type="SUPFAM" id="SSF51445">
    <property type="entry name" value="(Trans)glycosidases"/>
    <property type="match status" value="1"/>
</dbReference>
<dbReference type="InterPro" id="IPR013529">
    <property type="entry name" value="Glyco_hydro_42_N"/>
</dbReference>
<keyword evidence="4" id="KW-0479">Metal-binding</keyword>
<dbReference type="GO" id="GO:0046872">
    <property type="term" value="F:metal ion binding"/>
    <property type="evidence" value="ECO:0007669"/>
    <property type="project" value="UniProtKB-KW"/>
</dbReference>
<dbReference type="InterPro" id="IPR029062">
    <property type="entry name" value="Class_I_gatase-like"/>
</dbReference>
<name>A0A1M7SZT3_FERGO</name>
<dbReference type="Proteomes" id="UP000184207">
    <property type="component" value="Unassembled WGS sequence"/>
</dbReference>
<dbReference type="PANTHER" id="PTHR36447">
    <property type="entry name" value="BETA-GALACTOSIDASE GANA"/>
    <property type="match status" value="1"/>
</dbReference>
<proteinExistence type="inferred from homology"/>
<sequence length="608" mass="71670">MDIYGAAYYPEHWDEKFWNVHIKVMKEYGIEWVRIGEFMWSVIEPEDGKFDFSVLDKAINILKANDIKVILGTPTATPPAWLTKKYPEMLPVDWHGQVRGFGSRRHYSVNSKPYKDYALRITEKYASRYGDEIDAWQVDNEFGCHGTTYSFANADLEKFRVWLKEKYGNIENLNKAWGTVFWSQNYNDWNEIVFPINTPTFENPHQMLDIYRFMSDSNIEFLKEQVDIIRKHSKKPITHNFMIDFMDLNYRKMAEYIDFVSWDNYIATKDYDPLRQSANHSLMRSIKHKPFLVIEQQPGRVNWRVTNENFDPEYLGMWTKQAYLDGAFGVMPFRFDQIRFGAEQYHGGLLDYAGRPSKRLEAFSKVKNETSGMIEQLKEIAIYFDYENEWIHRISHVNRNFKYWDAVVEIYKAVKNLGYNAEFVFSDDEIDEYKVMIVPYAKYIPEEFSSKLKRFKGPVFVTAMSALKDQNNWIRERIPHNLIDELGLEVVDFGAIDKENGAIMSQNVDVYYWKEEIDIIDSKVIGIFSDCSPMVTQKNNWYYIGTVLDENGWKIVLSDVLKSRVVGRDFEIAKTIDGYVILNLKKDINVVYLNGEKVELKPFECKKL</sequence>
<feature type="active site" description="Proton donor" evidence="8">
    <location>
        <position position="141"/>
    </location>
</feature>
<dbReference type="InterPro" id="IPR003476">
    <property type="entry name" value="Glyco_hydro_42"/>
</dbReference>
<evidence type="ECO:0000256" key="4">
    <source>
        <dbReference type="ARBA" id="ARBA00022723"/>
    </source>
</evidence>
<gene>
    <name evidence="12" type="ORF">SAMN02745226_01409</name>
</gene>
<dbReference type="AlphaFoldDB" id="A0A1M7SZT3"/>
<dbReference type="RefSeq" id="WP_072759825.1">
    <property type="nucleotide sequence ID" value="NZ_FRDJ01000007.1"/>
</dbReference>
<dbReference type="EMBL" id="FRDJ01000007">
    <property type="protein sequence ID" value="SHN64033.1"/>
    <property type="molecule type" value="Genomic_DNA"/>
</dbReference>
<dbReference type="Pfam" id="PF02449">
    <property type="entry name" value="Glyco_hydro_42"/>
    <property type="match status" value="1"/>
</dbReference>
<accession>A0A1M7SZT3</accession>
<dbReference type="Gene3D" id="3.20.20.80">
    <property type="entry name" value="Glycosidases"/>
    <property type="match status" value="1"/>
</dbReference>
<dbReference type="OrthoDB" id="9800974at2"/>
<protein>
    <recommendedName>
        <fullName evidence="3">beta-galactosidase</fullName>
        <ecNumber evidence="3">3.2.1.23</ecNumber>
    </recommendedName>
</protein>
<keyword evidence="6" id="KW-0862">Zinc</keyword>
<dbReference type="GO" id="GO:0005975">
    <property type="term" value="P:carbohydrate metabolic process"/>
    <property type="evidence" value="ECO:0007669"/>
    <property type="project" value="InterPro"/>
</dbReference>
<dbReference type="InterPro" id="IPR013738">
    <property type="entry name" value="Beta_galactosidase_Trimer"/>
</dbReference>
<evidence type="ECO:0000256" key="2">
    <source>
        <dbReference type="ARBA" id="ARBA00005940"/>
    </source>
</evidence>
<evidence type="ECO:0000259" key="11">
    <source>
        <dbReference type="Pfam" id="PF08532"/>
    </source>
</evidence>
<keyword evidence="13" id="KW-1185">Reference proteome</keyword>
<feature type="domain" description="Beta-galactosidase trimerisation" evidence="11">
    <location>
        <begin position="379"/>
        <end position="563"/>
    </location>
</feature>